<evidence type="ECO:0000313" key="7">
    <source>
        <dbReference type="EMBL" id="PPK51061.1"/>
    </source>
</evidence>
<sequence length="182" mass="20832">MNQGSLENTGQTKGIMIREILEYPDPRLRTLAKPVDEVTDDIRTLIDDMFETMYDARGIGLAATQVDVHKQVIVMDLSEDKSEPMVFINPKVEVLDGDLEAMQEGCLSVPGFYEDIKRIEHCRITAKDRNGEEFELEAEGLLAVCIQHEMDHLNGKLFVDYLSQLKRNRIRKKLEKLHKQSA</sequence>
<dbReference type="PANTHER" id="PTHR10458">
    <property type="entry name" value="PEPTIDE DEFORMYLASE"/>
    <property type="match status" value="1"/>
</dbReference>
<dbReference type="SUPFAM" id="SSF56420">
    <property type="entry name" value="Peptide deformylase"/>
    <property type="match status" value="1"/>
</dbReference>
<evidence type="ECO:0000256" key="2">
    <source>
        <dbReference type="ARBA" id="ARBA00022723"/>
    </source>
</evidence>
<evidence type="ECO:0000313" key="10">
    <source>
        <dbReference type="Proteomes" id="UP000239648"/>
    </source>
</evidence>
<comment type="catalytic activity">
    <reaction evidence="6">
        <text>N-terminal N-formyl-L-methionyl-[peptide] + H2O = N-terminal L-methionyl-[peptide] + formate</text>
        <dbReference type="Rhea" id="RHEA:24420"/>
        <dbReference type="Rhea" id="RHEA-COMP:10639"/>
        <dbReference type="Rhea" id="RHEA-COMP:10640"/>
        <dbReference type="ChEBI" id="CHEBI:15377"/>
        <dbReference type="ChEBI" id="CHEBI:15740"/>
        <dbReference type="ChEBI" id="CHEBI:49298"/>
        <dbReference type="ChEBI" id="CHEBI:64731"/>
        <dbReference type="EC" id="3.5.1.88"/>
    </reaction>
</comment>
<evidence type="ECO:0000256" key="1">
    <source>
        <dbReference type="ARBA" id="ARBA00010759"/>
    </source>
</evidence>
<dbReference type="HAMAP" id="MF_00163">
    <property type="entry name" value="Pep_deformylase"/>
    <property type="match status" value="1"/>
</dbReference>
<keyword evidence="5 6" id="KW-0408">Iron</keyword>
<dbReference type="EMBL" id="PTIT01000016">
    <property type="protein sequence ID" value="PPK51061.1"/>
    <property type="molecule type" value="Genomic_DNA"/>
</dbReference>
<comment type="function">
    <text evidence="6">Removes the formyl group from the N-terminal Met of newly synthesized proteins. Requires at least a dipeptide for an efficient rate of reaction. N-terminal L-methionine is a prerequisite for activity but the enzyme has broad specificity at other positions.</text>
</comment>
<dbReference type="NCBIfam" id="TIGR00079">
    <property type="entry name" value="pept_deformyl"/>
    <property type="match status" value="1"/>
</dbReference>
<dbReference type="FunFam" id="3.90.45.10:FF:000001">
    <property type="entry name" value="Peptide deformylase"/>
    <property type="match status" value="1"/>
</dbReference>
<comment type="similarity">
    <text evidence="1 6">Belongs to the polypeptide deformylase family.</text>
</comment>
<proteinExistence type="inferred from homology"/>
<evidence type="ECO:0000256" key="4">
    <source>
        <dbReference type="ARBA" id="ARBA00022917"/>
    </source>
</evidence>
<dbReference type="CDD" id="cd00487">
    <property type="entry name" value="Pep_deformylase"/>
    <property type="match status" value="1"/>
</dbReference>
<evidence type="ECO:0000256" key="5">
    <source>
        <dbReference type="ARBA" id="ARBA00023004"/>
    </source>
</evidence>
<gene>
    <name evidence="6" type="primary">def</name>
    <name evidence="8" type="ORF">B0H24_101549</name>
    <name evidence="7" type="ORF">BY455_11619</name>
</gene>
<protein>
    <recommendedName>
        <fullName evidence="6">Peptide deformylase</fullName>
        <shortName evidence="6">PDF</shortName>
        <ecNumber evidence="6">3.5.1.88</ecNumber>
    </recommendedName>
    <alternativeName>
        <fullName evidence="6">Polypeptide deformylase</fullName>
    </alternativeName>
</protein>
<dbReference type="InterPro" id="IPR023635">
    <property type="entry name" value="Peptide_deformylase"/>
</dbReference>
<evidence type="ECO:0000313" key="9">
    <source>
        <dbReference type="Proteomes" id="UP000239446"/>
    </source>
</evidence>
<dbReference type="InterPro" id="IPR036821">
    <property type="entry name" value="Peptide_deformylase_sf"/>
</dbReference>
<keyword evidence="10" id="KW-1185">Reference proteome</keyword>
<dbReference type="AlphaFoldDB" id="A0A2S6G5J6"/>
<keyword evidence="3 6" id="KW-0378">Hydrolase</keyword>
<dbReference type="NCBIfam" id="NF001159">
    <property type="entry name" value="PRK00150.1-3"/>
    <property type="match status" value="1"/>
</dbReference>
<dbReference type="GO" id="GO:0006412">
    <property type="term" value="P:translation"/>
    <property type="evidence" value="ECO:0007669"/>
    <property type="project" value="UniProtKB-UniRule"/>
</dbReference>
<dbReference type="PANTHER" id="PTHR10458:SF21">
    <property type="entry name" value="PEPTIDE DEFORMYLASE"/>
    <property type="match status" value="1"/>
</dbReference>
<keyword evidence="2 6" id="KW-0479">Metal-binding</keyword>
<dbReference type="Gene3D" id="3.90.45.10">
    <property type="entry name" value="Peptide deformylase"/>
    <property type="match status" value="1"/>
</dbReference>
<dbReference type="GO" id="GO:0046872">
    <property type="term" value="F:metal ion binding"/>
    <property type="evidence" value="ECO:0007669"/>
    <property type="project" value="UniProtKB-KW"/>
</dbReference>
<evidence type="ECO:0000256" key="6">
    <source>
        <dbReference type="HAMAP-Rule" id="MF_00163"/>
    </source>
</evidence>
<dbReference type="PIRSF" id="PIRSF004749">
    <property type="entry name" value="Pep_def"/>
    <property type="match status" value="1"/>
</dbReference>
<accession>A0A2S6G5J6</accession>
<evidence type="ECO:0000256" key="3">
    <source>
        <dbReference type="ARBA" id="ARBA00022801"/>
    </source>
</evidence>
<dbReference type="EC" id="3.5.1.88" evidence="6"/>
<feature type="binding site" evidence="6">
    <location>
        <position position="148"/>
    </location>
    <ligand>
        <name>Fe cation</name>
        <dbReference type="ChEBI" id="CHEBI:24875"/>
    </ligand>
</feature>
<keyword evidence="4 6" id="KW-0648">Protein biosynthesis</keyword>
<comment type="caution">
    <text evidence="8">The sequence shown here is derived from an EMBL/GenBank/DDBJ whole genome shotgun (WGS) entry which is preliminary data.</text>
</comment>
<dbReference type="Proteomes" id="UP000239648">
    <property type="component" value="Unassembled WGS sequence"/>
</dbReference>
<dbReference type="STRING" id="930118.SAMN05216429_107104"/>
<feature type="active site" evidence="6">
    <location>
        <position position="149"/>
    </location>
</feature>
<reference evidence="7 10" key="1">
    <citation type="submission" date="2018-02" db="EMBL/GenBank/DDBJ databases">
        <title>Deep subsurface shale carbon reservoir microbial communities from Ohio and West Virginia, USA.</title>
        <authorList>
            <person name="Wrighton K."/>
        </authorList>
    </citation>
    <scope>NUCLEOTIDE SEQUENCE [LARGE SCALE GENOMIC DNA]</scope>
    <source>
        <strain evidence="7 10">UTICA-S1B6</strain>
    </source>
</reference>
<dbReference type="EMBL" id="PTIU01000015">
    <property type="protein sequence ID" value="PPK54389.1"/>
    <property type="molecule type" value="Genomic_DNA"/>
</dbReference>
<name>A0A2S6G5J6_9GAMM</name>
<dbReference type="Pfam" id="PF01327">
    <property type="entry name" value="Pep_deformylase"/>
    <property type="match status" value="1"/>
</dbReference>
<evidence type="ECO:0000313" key="8">
    <source>
        <dbReference type="EMBL" id="PPK54389.1"/>
    </source>
</evidence>
<feature type="binding site" evidence="6">
    <location>
        <position position="152"/>
    </location>
    <ligand>
        <name>Fe cation</name>
        <dbReference type="ChEBI" id="CHEBI:24875"/>
    </ligand>
</feature>
<dbReference type="PRINTS" id="PR01576">
    <property type="entry name" value="PDEFORMYLASE"/>
</dbReference>
<dbReference type="GO" id="GO:0042586">
    <property type="term" value="F:peptide deformylase activity"/>
    <property type="evidence" value="ECO:0007669"/>
    <property type="project" value="UniProtKB-UniRule"/>
</dbReference>
<reference evidence="8 9" key="2">
    <citation type="submission" date="2018-02" db="EMBL/GenBank/DDBJ databases">
        <title>Subsurface microbial communities from deep shales in Ohio and West Virginia, USA.</title>
        <authorList>
            <person name="Wrighton K."/>
        </authorList>
    </citation>
    <scope>NUCLEOTIDE SEQUENCE [LARGE SCALE GENOMIC DNA]</scope>
    <source>
        <strain evidence="8 9">UTICA-S1B9</strain>
    </source>
</reference>
<feature type="binding site" evidence="6">
    <location>
        <position position="106"/>
    </location>
    <ligand>
        <name>Fe cation</name>
        <dbReference type="ChEBI" id="CHEBI:24875"/>
    </ligand>
</feature>
<comment type="cofactor">
    <cofactor evidence="6">
        <name>Fe(2+)</name>
        <dbReference type="ChEBI" id="CHEBI:29033"/>
    </cofactor>
    <text evidence="6">Binds 1 Fe(2+) ion.</text>
</comment>
<dbReference type="Proteomes" id="UP000239446">
    <property type="component" value="Unassembled WGS sequence"/>
</dbReference>
<organism evidence="8 9">
    <name type="scientific">Marinobacter persicus</name>
    <dbReference type="NCBI Taxonomy" id="930118"/>
    <lineage>
        <taxon>Bacteria</taxon>
        <taxon>Pseudomonadati</taxon>
        <taxon>Pseudomonadota</taxon>
        <taxon>Gammaproteobacteria</taxon>
        <taxon>Pseudomonadales</taxon>
        <taxon>Marinobacteraceae</taxon>
        <taxon>Marinobacter</taxon>
    </lineage>
</organism>